<feature type="disulfide bond" evidence="19">
    <location>
        <begin position="1469"/>
        <end position="1487"/>
    </location>
</feature>
<feature type="disulfide bond" evidence="19">
    <location>
        <begin position="1687"/>
        <end position="1702"/>
    </location>
</feature>
<dbReference type="GO" id="GO:0030001">
    <property type="term" value="P:metal ion transport"/>
    <property type="evidence" value="ECO:0007669"/>
    <property type="project" value="UniProtKB-ARBA"/>
</dbReference>
<evidence type="ECO:0000256" key="2">
    <source>
        <dbReference type="ARBA" id="ARBA00009939"/>
    </source>
</evidence>
<name>A0A7L3CXQ8_PLUSO</name>
<feature type="repeat" description="LDL-receptor class B" evidence="20">
    <location>
        <begin position="153"/>
        <end position="196"/>
    </location>
</feature>
<evidence type="ECO:0000256" key="17">
    <source>
        <dbReference type="ARBA" id="ARBA00037878"/>
    </source>
</evidence>
<feature type="disulfide bond" evidence="19">
    <location>
        <begin position="1675"/>
        <end position="1693"/>
    </location>
</feature>
<feature type="disulfide bond" evidence="19">
    <location>
        <begin position="609"/>
        <end position="621"/>
    </location>
</feature>
<dbReference type="PROSITE" id="PS51120">
    <property type="entry name" value="LDLRB"/>
    <property type="match status" value="9"/>
</dbReference>
<feature type="disulfide bond" evidence="19">
    <location>
        <begin position="941"/>
        <end position="953"/>
    </location>
</feature>
<dbReference type="InterPro" id="IPR018097">
    <property type="entry name" value="EGF_Ca-bd_CS"/>
</dbReference>
<evidence type="ECO:0000256" key="21">
    <source>
        <dbReference type="SAM" id="MobiDB-lite"/>
    </source>
</evidence>
<feature type="disulfide bond" evidence="19">
    <location>
        <begin position="909"/>
        <end position="927"/>
    </location>
</feature>
<feature type="disulfide bond" evidence="19">
    <location>
        <begin position="669"/>
        <end position="684"/>
    </location>
</feature>
<feature type="disulfide bond" evidence="19">
    <location>
        <begin position="616"/>
        <end position="634"/>
    </location>
</feature>
<feature type="disulfide bond" evidence="19">
    <location>
        <begin position="1668"/>
        <end position="1680"/>
    </location>
</feature>
<dbReference type="CDD" id="cd00054">
    <property type="entry name" value="EGF_CA"/>
    <property type="match status" value="2"/>
</dbReference>
<dbReference type="GO" id="GO:0006898">
    <property type="term" value="P:receptor-mediated endocytosis"/>
    <property type="evidence" value="ECO:0007669"/>
    <property type="project" value="UniProtKB-ARBA"/>
</dbReference>
<dbReference type="GO" id="GO:0051087">
    <property type="term" value="F:protein-folding chaperone binding"/>
    <property type="evidence" value="ECO:0007669"/>
    <property type="project" value="UniProtKB-ARBA"/>
</dbReference>
<dbReference type="InterPro" id="IPR051221">
    <property type="entry name" value="LDLR-related"/>
</dbReference>
<dbReference type="InterPro" id="IPR049883">
    <property type="entry name" value="NOTCH1_EGF-like"/>
</dbReference>
<dbReference type="SMART" id="SM00135">
    <property type="entry name" value="LY"/>
    <property type="match status" value="16"/>
</dbReference>
<dbReference type="PROSITE" id="PS01186">
    <property type="entry name" value="EGF_2"/>
    <property type="match status" value="3"/>
</dbReference>
<reference evidence="24 25" key="1">
    <citation type="submission" date="2019-09" db="EMBL/GenBank/DDBJ databases">
        <title>Bird 10,000 Genomes (B10K) Project - Family phase.</title>
        <authorList>
            <person name="Zhang G."/>
        </authorList>
    </citation>
    <scope>NUCLEOTIDE SEQUENCE [LARGE SCALE GENOMIC DNA]</scope>
    <source>
        <strain evidence="24">B10K-DU-012-14</strain>
        <tissue evidence="24">Blood</tissue>
    </source>
</reference>
<evidence type="ECO:0000313" key="24">
    <source>
        <dbReference type="EMBL" id="NXT48536.1"/>
    </source>
</evidence>
<dbReference type="GO" id="GO:0042562">
    <property type="term" value="F:hormone binding"/>
    <property type="evidence" value="ECO:0007669"/>
    <property type="project" value="TreeGrafter"/>
</dbReference>
<evidence type="ECO:0000256" key="11">
    <source>
        <dbReference type="ARBA" id="ARBA00022989"/>
    </source>
</evidence>
<feature type="disulfide bond" evidence="19">
    <location>
        <begin position="984"/>
        <end position="996"/>
    </location>
</feature>
<feature type="repeat" description="LDL-receptor class B" evidence="20">
    <location>
        <begin position="109"/>
        <end position="152"/>
    </location>
</feature>
<feature type="disulfide bond" evidence="18">
    <location>
        <begin position="2311"/>
        <end position="2320"/>
    </location>
</feature>
<feature type="disulfide bond" evidence="19">
    <location>
        <begin position="815"/>
        <end position="827"/>
    </location>
</feature>
<feature type="disulfide bond" evidence="19">
    <location>
        <begin position="1726"/>
        <end position="1741"/>
    </location>
</feature>
<feature type="disulfide bond" evidence="19">
    <location>
        <begin position="780"/>
        <end position="798"/>
    </location>
</feature>
<dbReference type="InterPro" id="IPR000152">
    <property type="entry name" value="EGF-type_Asp/Asn_hydroxyl_site"/>
</dbReference>
<dbReference type="FunFam" id="4.10.400.10:FF:000004">
    <property type="entry name" value="Low-density lipoprotein receptor-related protein 1"/>
    <property type="match status" value="1"/>
</dbReference>
<dbReference type="FunFam" id="4.10.400.10:FF:000011">
    <property type="entry name" value="Low-density lipoprotein receptor-related protein 1"/>
    <property type="match status" value="1"/>
</dbReference>
<feature type="disulfide bond" evidence="19">
    <location>
        <begin position="1648"/>
        <end position="1663"/>
    </location>
</feature>
<dbReference type="Pfam" id="PF00058">
    <property type="entry name" value="Ldl_recept_b"/>
    <property type="match status" value="7"/>
</dbReference>
<dbReference type="FunFam" id="4.10.400.10:FF:000134">
    <property type="entry name" value="Low-density lipoprotein RecePtor related"/>
    <property type="match status" value="1"/>
</dbReference>
<dbReference type="Gene3D" id="2.120.10.30">
    <property type="entry name" value="TolB, C-terminal domain"/>
    <property type="match status" value="4"/>
</dbReference>
<dbReference type="InterPro" id="IPR000742">
    <property type="entry name" value="EGF"/>
</dbReference>
<dbReference type="FunFam" id="2.120.10.30:FF:000008">
    <property type="entry name" value="Low-density lipoprotein receptor-related protein 4"/>
    <property type="match status" value="1"/>
</dbReference>
<keyword evidence="10" id="KW-0106">Calcium</keyword>
<dbReference type="PROSITE" id="PS50026">
    <property type="entry name" value="EGF_3"/>
    <property type="match status" value="1"/>
</dbReference>
<dbReference type="FunFam" id="4.10.400.10:FF:000034">
    <property type="entry name" value="Low-density lipoprotein receptor-related protein 2"/>
    <property type="match status" value="3"/>
</dbReference>
<dbReference type="GO" id="GO:0005905">
    <property type="term" value="C:clathrin-coated pit"/>
    <property type="evidence" value="ECO:0007669"/>
    <property type="project" value="UniProtKB-KW"/>
</dbReference>
<feature type="domain" description="EGF-like" evidence="23">
    <location>
        <begin position="2287"/>
        <end position="2321"/>
    </location>
</feature>
<dbReference type="Pfam" id="PF00057">
    <property type="entry name" value="Ldl_recept_a"/>
    <property type="match status" value="21"/>
</dbReference>
<keyword evidence="14" id="KW-0675">Receptor</keyword>
<feature type="transmembrane region" description="Helical" evidence="22">
    <location>
        <begin position="2334"/>
        <end position="2356"/>
    </location>
</feature>
<feature type="disulfide bond" evidence="19">
    <location>
        <begin position="657"/>
        <end position="675"/>
    </location>
</feature>
<dbReference type="InterPro" id="IPR026823">
    <property type="entry name" value="cEGF"/>
</dbReference>
<feature type="disulfide bond" evidence="19">
    <location>
        <begin position="1856"/>
        <end position="1871"/>
    </location>
</feature>
<organism evidence="24 25">
    <name type="scientific">Pluvianellus socialis</name>
    <name type="common">Magellanic plover</name>
    <dbReference type="NCBI Taxonomy" id="227228"/>
    <lineage>
        <taxon>Eukaryota</taxon>
        <taxon>Metazoa</taxon>
        <taxon>Chordata</taxon>
        <taxon>Craniata</taxon>
        <taxon>Vertebrata</taxon>
        <taxon>Euteleostomi</taxon>
        <taxon>Archelosauria</taxon>
        <taxon>Archosauria</taxon>
        <taxon>Dinosauria</taxon>
        <taxon>Saurischia</taxon>
        <taxon>Theropoda</taxon>
        <taxon>Coelurosauria</taxon>
        <taxon>Aves</taxon>
        <taxon>Neognathae</taxon>
        <taxon>Neoaves</taxon>
        <taxon>Charadriiformes</taxon>
        <taxon>Charadriidae</taxon>
        <taxon>Pluvianellus</taxon>
    </lineage>
</organism>
<comment type="similarity">
    <text evidence="2">Belongs to the LDLR family.</text>
</comment>
<keyword evidence="11 22" id="KW-1133">Transmembrane helix</keyword>
<proteinExistence type="inferred from homology"/>
<dbReference type="Proteomes" id="UP000519225">
    <property type="component" value="Unassembled WGS sequence"/>
</dbReference>
<dbReference type="Pfam" id="PF12662">
    <property type="entry name" value="cEGF"/>
    <property type="match status" value="1"/>
</dbReference>
<dbReference type="GO" id="GO:0005509">
    <property type="term" value="F:calcium ion binding"/>
    <property type="evidence" value="ECO:0007669"/>
    <property type="project" value="InterPro"/>
</dbReference>
<dbReference type="PANTHER" id="PTHR22722">
    <property type="entry name" value="LOW-DENSITY LIPOPROTEIN RECEPTOR-RELATED PROTEIN 2-RELATED"/>
    <property type="match status" value="1"/>
</dbReference>
<feature type="disulfide bond" evidence="19">
    <location>
        <begin position="1844"/>
        <end position="1862"/>
    </location>
</feature>
<feature type="non-terminal residue" evidence="24">
    <location>
        <position position="1"/>
    </location>
</feature>
<dbReference type="SUPFAM" id="SSF63825">
    <property type="entry name" value="YWTD domain"/>
    <property type="match status" value="4"/>
</dbReference>
<feature type="disulfide bond" evidence="19">
    <location>
        <begin position="1714"/>
        <end position="1732"/>
    </location>
</feature>
<evidence type="ECO:0000259" key="23">
    <source>
        <dbReference type="PROSITE" id="PS50026"/>
    </source>
</evidence>
<protein>
    <submittedName>
        <fullName evidence="24">LRP2 protein</fullName>
    </submittedName>
</protein>
<keyword evidence="13 18" id="KW-1015">Disulfide bond</keyword>
<dbReference type="PROSITE" id="PS00010">
    <property type="entry name" value="ASX_HYDROXYL"/>
    <property type="match status" value="1"/>
</dbReference>
<feature type="disulfide bond" evidence="19">
    <location>
        <begin position="1462"/>
        <end position="1474"/>
    </location>
</feature>
<dbReference type="SMART" id="SM00179">
    <property type="entry name" value="EGF_CA"/>
    <property type="match status" value="5"/>
</dbReference>
<feature type="disulfide bond" evidence="19">
    <location>
        <begin position="991"/>
        <end position="1009"/>
    </location>
</feature>
<evidence type="ECO:0000256" key="14">
    <source>
        <dbReference type="ARBA" id="ARBA00023170"/>
    </source>
</evidence>
<feature type="compositionally biased region" description="Polar residues" evidence="21">
    <location>
        <begin position="2522"/>
        <end position="2533"/>
    </location>
</feature>
<dbReference type="InterPro" id="IPR036055">
    <property type="entry name" value="LDL_receptor-like_sf"/>
</dbReference>
<dbReference type="PROSITE" id="PS01187">
    <property type="entry name" value="EGF_CA"/>
    <property type="match status" value="2"/>
</dbReference>
<dbReference type="SUPFAM" id="SSF57424">
    <property type="entry name" value="LDL receptor-like module"/>
    <property type="match status" value="21"/>
</dbReference>
<keyword evidence="12 22" id="KW-0472">Membrane</keyword>
<keyword evidence="15" id="KW-0168">Coated pit</keyword>
<dbReference type="InterPro" id="IPR000033">
    <property type="entry name" value="LDLR_classB_rpt"/>
</dbReference>
<dbReference type="FunFam" id="4.10.400.10:FF:000001">
    <property type="entry name" value="Low-density lipoprotein receptor-related protein 1"/>
    <property type="match status" value="2"/>
</dbReference>
<feature type="disulfide bond" evidence="19">
    <location>
        <begin position="1758"/>
        <end position="1776"/>
    </location>
</feature>
<feature type="repeat" description="LDL-receptor class B" evidence="20">
    <location>
        <begin position="2106"/>
        <end position="2149"/>
    </location>
</feature>
<keyword evidence="7 22" id="KW-0812">Transmembrane</keyword>
<dbReference type="GO" id="GO:0043226">
    <property type="term" value="C:organelle"/>
    <property type="evidence" value="ECO:0007669"/>
    <property type="project" value="UniProtKB-ARBA"/>
</dbReference>
<feature type="disulfide bond" evidence="19">
    <location>
        <begin position="1551"/>
        <end position="1569"/>
    </location>
</feature>
<evidence type="ECO:0000256" key="13">
    <source>
        <dbReference type="ARBA" id="ARBA00023157"/>
    </source>
</evidence>
<evidence type="ECO:0000256" key="3">
    <source>
        <dbReference type="ARBA" id="ARBA00022475"/>
    </source>
</evidence>
<dbReference type="EMBL" id="VZTS01006802">
    <property type="protein sequence ID" value="NXT48536.1"/>
    <property type="molecule type" value="Genomic_DNA"/>
</dbReference>
<dbReference type="Pfam" id="PF24468">
    <property type="entry name" value="EGF_LRP2"/>
    <property type="match status" value="1"/>
</dbReference>
<dbReference type="Gene3D" id="2.10.25.10">
    <property type="entry name" value="Laminin"/>
    <property type="match status" value="4"/>
</dbReference>
<dbReference type="FunFam" id="4.10.400.10:FF:000078">
    <property type="entry name" value="low-density lipoprotein receptor-related protein 2"/>
    <property type="match status" value="2"/>
</dbReference>
<feature type="disulfide bond" evidence="19">
    <location>
        <begin position="1503"/>
        <end position="1515"/>
    </location>
</feature>
<feature type="disulfide bond" evidence="19">
    <location>
        <begin position="1751"/>
        <end position="1763"/>
    </location>
</feature>
<dbReference type="Pfam" id="PF07645">
    <property type="entry name" value="EGF_CA"/>
    <property type="match status" value="1"/>
</dbReference>
<dbReference type="InterPro" id="IPR002172">
    <property type="entry name" value="LDrepeatLR_classA_rpt"/>
</dbReference>
<keyword evidence="16" id="KW-0325">Glycoprotein</keyword>
<keyword evidence="9" id="KW-0677">Repeat</keyword>
<dbReference type="PROSITE" id="PS01209">
    <property type="entry name" value="LDLRA_1"/>
    <property type="match status" value="7"/>
</dbReference>
<dbReference type="FunFam" id="4.10.400.10:FF:000005">
    <property type="entry name" value="low-density lipoprotein receptor-related protein 1B"/>
    <property type="match status" value="1"/>
</dbReference>
<feature type="disulfide bond" evidence="19">
    <location>
        <begin position="1544"/>
        <end position="1556"/>
    </location>
</feature>
<dbReference type="PROSITE" id="PS00022">
    <property type="entry name" value="EGF_1"/>
    <property type="match status" value="1"/>
</dbReference>
<dbReference type="FunFam" id="2.120.10.30:FF:000241">
    <property type="entry name" value="Low-density lipoprotein receptor-related protein 6"/>
    <property type="match status" value="2"/>
</dbReference>
<evidence type="ECO:0000256" key="12">
    <source>
        <dbReference type="ARBA" id="ARBA00023136"/>
    </source>
</evidence>
<feature type="transmembrane region" description="Helical" evidence="22">
    <location>
        <begin position="502"/>
        <end position="525"/>
    </location>
</feature>
<keyword evidence="3" id="KW-1003">Cell membrane</keyword>
<evidence type="ECO:0000256" key="22">
    <source>
        <dbReference type="SAM" id="Phobius"/>
    </source>
</evidence>
<dbReference type="GO" id="GO:0043235">
    <property type="term" value="C:receptor complex"/>
    <property type="evidence" value="ECO:0007669"/>
    <property type="project" value="UniProtKB-ARBA"/>
</dbReference>
<feature type="disulfide bond" evidence="19">
    <location>
        <begin position="1707"/>
        <end position="1719"/>
    </location>
</feature>
<comment type="caution">
    <text evidence="24">The sequence shown here is derived from an EMBL/GenBank/DDBJ whole genome shotgun (WGS) entry which is preliminary data.</text>
</comment>
<dbReference type="InterPro" id="IPR011042">
    <property type="entry name" value="6-blade_b-propeller_TolB-like"/>
</dbReference>
<dbReference type="InterPro" id="IPR001881">
    <property type="entry name" value="EGF-like_Ca-bd_dom"/>
</dbReference>
<evidence type="ECO:0000256" key="8">
    <source>
        <dbReference type="ARBA" id="ARBA00022729"/>
    </source>
</evidence>
<evidence type="ECO:0000256" key="18">
    <source>
        <dbReference type="PROSITE-ProRule" id="PRU00076"/>
    </source>
</evidence>
<keyword evidence="8" id="KW-0732">Signal</keyword>
<feature type="repeat" description="LDL-receptor class B" evidence="20">
    <location>
        <begin position="1242"/>
        <end position="1285"/>
    </location>
</feature>
<evidence type="ECO:0000256" key="16">
    <source>
        <dbReference type="ARBA" id="ARBA00023180"/>
    </source>
</evidence>
<evidence type="ECO:0000256" key="19">
    <source>
        <dbReference type="PROSITE-ProRule" id="PRU00124"/>
    </source>
</evidence>
<keyword evidence="5" id="KW-0597">Phosphoprotein</keyword>
<feature type="repeat" description="LDL-receptor class B" evidence="20">
    <location>
        <begin position="2063"/>
        <end position="2105"/>
    </location>
</feature>
<dbReference type="SUPFAM" id="SSF57196">
    <property type="entry name" value="EGF/Laminin"/>
    <property type="match status" value="4"/>
</dbReference>
<feature type="repeat" description="LDL-receptor class B" evidence="20">
    <location>
        <begin position="424"/>
        <end position="467"/>
    </location>
</feature>
<feature type="disulfide bond" evidence="19">
    <location>
        <begin position="650"/>
        <end position="662"/>
    </location>
</feature>
<dbReference type="SMART" id="SM00192">
    <property type="entry name" value="LDLa"/>
    <property type="match status" value="21"/>
</dbReference>
<dbReference type="FunFam" id="4.10.400.10:FF:000158">
    <property type="entry name" value="LDL receptor related protein 2"/>
    <property type="match status" value="1"/>
</dbReference>
<feature type="region of interest" description="Disordered" evidence="21">
    <location>
        <begin position="2518"/>
        <end position="2540"/>
    </location>
</feature>
<evidence type="ECO:0000256" key="10">
    <source>
        <dbReference type="ARBA" id="ARBA00022837"/>
    </source>
</evidence>
<sequence length="2569" mass="289258">GRNALHVDVHMPSGFIYWCDYSSTVSSQNAIRKIKPDGSYFRNVVTNGIGRNGIRGIAIDWVAGNLYFTNAFLTETFIEVLRLNTTYRRVLLKTTIDMPRHIVVDPKNRYLFWADYGQNPKIERAFLDCTNRTVLVSEGIVTPRGLAIDHNNGYIYWVDDSLDMIARIQPDGGDVEIVRYGSRYPTPYGITVFGNSMIWVDRNLKKVFQASKEPGNTDQPTVIRDNINWLRDVTIYNSNFQSRSPLDFNNNPCLDNNGGCSHLCFALPDMQTPKCGCAFGTLGSDGKRCSISTDDYLIFALENALRSIHLDPENHSPPFRTVNVLRTAVALDFDSINNRIYFTQSYPSGTGRISYVSIYSGVGSPTVVASGKCTAVAFDWINNRVYYSDYLNQTISSMAVDGSNRTVIARVPRPRAIVLDPCRGYMYWTDWSSDAKIERATLGGNFRTPIVSTNLVWPNGLTLDYEEEQLYWADANLALLHFSRNCSFMLKLLSYKVSTYCYFLVIITKIHFFFFCLYECSFFLPTSNDRGDELFSLLRNFLPAHFLSLAISILIQPTIFVSFFVSFFFFKLSNINLGPAGAECQCPSEGHWYLANNNKHCIVDNGTRCDTGFFTCLNGRCISERWKCDNDNDCTDGSDELESVCAFHTCQPTAFTCGNGRCVPYHYRCDHYNDCGDNSDEVGCLFRTCDSHTEFTCNNGRCISLQYVCNGVNNCYDNGTSDERNCPERTCQSGFTKCQSTNICIPRTYLCDGDNDCGDMSDESPTHCVSLTCTNSEFRCTSGRCIPAHWYCDQGIDCADGSDEPASCVPQVRTCSSDQFRCDDGRCIPATWICDGDNDCGDMSDEDQRHNCANRNCTAAEFTCANNRPPLRRCIPRAWVCDGDADCSDAFDEHQNCTRRSCTENEFTCSNGLCIRNTYRCDRRNDCGDSSDERGCIYEPCQQHQFTCQNGRCISKAYICDGDNDCGDESDELEHLCSTPEATCSPHHFKCDNGNCIEMVKVCNRLDDCLDNSDEKGCGINECSDPSISGCDHDCTDTQTSFYCSCHPGYKLMSDKRTCDDIDECNETPSVCSQICENTAGSYICKCAPGYIREPDGKSCRQNSNISPYLIFSNRYYLRNLTADGQSYSLILQGLRNVVALDFDRVEKRLYWIDVGRKVIERMFLNGTNKEAVISDDVPNGEGIAVDWVGRKLYWVDAYKDCLYVSELDGRFRKKLVDHCVDANNTFCFQYPRAIAVHPKYGQLYWTDWADRAYIGRAGMDGKEKTVIISTKLEWPNGLTIDYTNDKLYWADAHLNYIEYSDLDGHHRHTVYDGTLPHPFAITIFEDTIYWTDWNTRTVEKGNKYDGSGRTVLVNTTHRPFDIHVYHPYRQPFVNNPCGTNNGGCSHLCLIKAGGQGYSCECPDNFMIVQLGNTAHCLPMCSSTQFLCADTERCIPIWWKCDGQRDCRDGSDEPPTCPQRYCPVGQFQCNDGNCTSPHFLCNTQPDCRDKSDEDPVLCANHQCETHQWQCANKRCIPEAWQCDREDDCGDNSDEDSTHCASRTCPPGQFKCDNGRCIPQSWKCDVDDDCGDNSDEPFHECMGPAYRCDNHTQFSCRTNYRCIPLWAVCNGNDDCRDNSDEQGCEEMTCSPFGDFRCDNHRCIPLRWKCDGDNDCGDNSDEHNCSPRECTESEYRCDNLRCIPSRWICDHDDDCEDNSDERDCELRTCHPGYFQCDSGHCVAERFRCDGNADCLDFSDEATCPTRYPNGTYCPPMLFECKNHVCIQPYWKCDGDNDCGDDSDEELHLCLDIACDSPFRFRCENNRCIYSHELCNQEDDCGDGSDEKEEHCIEPTPRPCTTEEFKCSNGNCIPLHYVCDNYDDCGDHFDEMGCNPGTERTCAENICEHNCTNLNEGGFICSCRPGYKASETNRNSCDDINECEIFGTCTQDCKNSKGSYECFCADGFRSVGDQQGKQCAANGNPPLLLLPDNVRIRRYNISSEQYSDYIDNQERIQALDYDWDPEGIGLSIVYFSILGQGSEFGAIKRAYLPTFDSSRNNPTKEVDLNLKYIVNPDGLAVDWVGRHLYWTDAGTNRIEVAKLDGRYRKWLIFSLLDQPAAIAVNPKRGLMYWTDWGRQPKIECAWMDGQQRQTLVSEDLGWPTGLSIDYLNNDRIYWSDSKENIIESMRPDGTDRTVVLHGEVGSPYSLDVFEGHLYWISKERGEVWKKDKFGSGEKVKVLTVNPWLTQARIYHQHRYNQSVPNPCKDVCSHLCLLRPGGYTCTCPQGTRFIEGSSTECDAAIESPPTMPPACRCMYGGTCYIDESGLPKCKCSYGYTGNYCEIGLSKGVPPGTTAVAVLLTIILIIIIGVLAVGGFFNYRRTGSLLPALPKLPSLSSLVKSTENGNGVTFRSGADVSMDIGVSGFGGDSAIDRAMQMNENFAVESGKQPITFENPMYATRDGGASTASAVTVVRPTHVAASGSGENENFENPVYASVISASPKELPQSTDAPQESKWSFFKRKMKQNTNFENPIYAEMEKEQQQGTENVPTRSPSLPPKITLKRDQPLAYTATEDTFKDTANLVKEDSVV</sequence>
<evidence type="ECO:0000256" key="5">
    <source>
        <dbReference type="ARBA" id="ARBA00022553"/>
    </source>
</evidence>
<feature type="disulfide bond" evidence="19">
    <location>
        <begin position="1510"/>
        <end position="1528"/>
    </location>
</feature>
<feature type="disulfide bond" evidence="19">
    <location>
        <begin position="697"/>
        <end position="715"/>
    </location>
</feature>
<dbReference type="InterPro" id="IPR056588">
    <property type="entry name" value="EGF_LRP2"/>
</dbReference>
<dbReference type="FunFam" id="4.10.400.10:FF:000151">
    <property type="entry name" value="LDL receptor related protein 2"/>
    <property type="match status" value="1"/>
</dbReference>
<feature type="repeat" description="LDL-receptor class B" evidence="20">
    <location>
        <begin position="2151"/>
        <end position="2193"/>
    </location>
</feature>
<evidence type="ECO:0000256" key="1">
    <source>
        <dbReference type="ARBA" id="ARBA00004251"/>
    </source>
</evidence>
<dbReference type="FunFam" id="4.10.400.10:FF:000108">
    <property type="entry name" value="Low-density lipoprotein receptor-related protein 2"/>
    <property type="match status" value="1"/>
</dbReference>
<feature type="disulfide bond" evidence="19">
    <location>
        <begin position="948"/>
        <end position="966"/>
    </location>
</feature>
<feature type="non-terminal residue" evidence="24">
    <location>
        <position position="2569"/>
    </location>
</feature>
<feature type="transmembrane region" description="Helical" evidence="22">
    <location>
        <begin position="546"/>
        <end position="570"/>
    </location>
</feature>
<dbReference type="FunFam" id="2.10.25.10:FF:000805">
    <property type="entry name" value="Low-density lipoprotein receptor-related protein 2"/>
    <property type="match status" value="1"/>
</dbReference>
<dbReference type="SMART" id="SM00181">
    <property type="entry name" value="EGF"/>
    <property type="match status" value="13"/>
</dbReference>
<comment type="subcellular location">
    <subcellularLocation>
        <location evidence="1">Cell membrane</location>
        <topology evidence="1">Single-pass type I membrane protein</topology>
    </subcellularLocation>
    <subcellularLocation>
        <location evidence="17">Membrane</location>
        <location evidence="17">Coated pit</location>
    </subcellularLocation>
</comment>
<feature type="disulfide bond" evidence="19">
    <location>
        <begin position="1003"/>
        <end position="1018"/>
    </location>
</feature>
<comment type="caution">
    <text evidence="18">Lacks conserved residue(s) required for the propagation of feature annotation.</text>
</comment>
<feature type="repeat" description="LDL-receptor class B" evidence="20">
    <location>
        <begin position="1148"/>
        <end position="1190"/>
    </location>
</feature>
<evidence type="ECO:0000313" key="25">
    <source>
        <dbReference type="Proteomes" id="UP000519225"/>
    </source>
</evidence>
<dbReference type="FunFam" id="2.10.25.10:FF:000009">
    <property type="entry name" value="Low-density lipoprotein receptor isoform 1"/>
    <property type="match status" value="1"/>
</dbReference>
<keyword evidence="25" id="KW-1185">Reference proteome</keyword>
<feature type="disulfide bond" evidence="19">
    <location>
        <begin position="921"/>
        <end position="936"/>
    </location>
</feature>
<feature type="disulfide bond" evidence="19">
    <location>
        <begin position="822"/>
        <end position="840"/>
    </location>
</feature>
<feature type="repeat" description="LDL-receptor class B" evidence="20">
    <location>
        <begin position="1286"/>
        <end position="1328"/>
    </location>
</feature>
<feature type="disulfide bond" evidence="19">
    <location>
        <begin position="1608"/>
        <end position="1623"/>
    </location>
</feature>
<dbReference type="FunFam" id="4.10.400.10:FF:000222">
    <property type="entry name" value="Low-density lipoprotein receptor-related protein 2"/>
    <property type="match status" value="1"/>
</dbReference>
<keyword evidence="6" id="KW-0254">Endocytosis</keyword>
<dbReference type="InterPro" id="IPR023415">
    <property type="entry name" value="LDLR_class-A_CS"/>
</dbReference>
<evidence type="ECO:0000256" key="6">
    <source>
        <dbReference type="ARBA" id="ARBA00022583"/>
    </source>
</evidence>
<dbReference type="FunFam" id="2.120.10.30:FF:000049">
    <property type="entry name" value="LDL receptor related protein 2"/>
    <property type="match status" value="1"/>
</dbReference>
<evidence type="ECO:0000256" key="15">
    <source>
        <dbReference type="ARBA" id="ARBA00023176"/>
    </source>
</evidence>
<keyword evidence="4 18" id="KW-0245">EGF-like domain</keyword>
<gene>
    <name evidence="24" type="primary">Lrp2_1</name>
    <name evidence="24" type="ORF">PLUSOC_R00154</name>
</gene>
<evidence type="ECO:0000256" key="7">
    <source>
        <dbReference type="ARBA" id="ARBA00022692"/>
    </source>
</evidence>
<dbReference type="PRINTS" id="PR00261">
    <property type="entry name" value="LDLRECEPTOR"/>
</dbReference>
<dbReference type="GO" id="GO:0016324">
    <property type="term" value="C:apical plasma membrane"/>
    <property type="evidence" value="ECO:0007669"/>
    <property type="project" value="TreeGrafter"/>
</dbReference>
<feature type="disulfide bond" evidence="19">
    <location>
        <begin position="1636"/>
        <end position="1654"/>
    </location>
</feature>
<dbReference type="PROSITE" id="PS50068">
    <property type="entry name" value="LDLRA_2"/>
    <property type="match status" value="21"/>
</dbReference>
<feature type="disulfide bond" evidence="19">
    <location>
        <begin position="1800"/>
        <end position="1818"/>
    </location>
</feature>
<feature type="disulfide bond" evidence="19">
    <location>
        <begin position="1837"/>
        <end position="1849"/>
    </location>
</feature>
<evidence type="ECO:0000256" key="20">
    <source>
        <dbReference type="PROSITE-ProRule" id="PRU00461"/>
    </source>
</evidence>
<evidence type="ECO:0000256" key="4">
    <source>
        <dbReference type="ARBA" id="ARBA00022536"/>
    </source>
</evidence>
<dbReference type="PANTHER" id="PTHR22722:SF11">
    <property type="entry name" value="LOW-DENSITY LIPOPROTEIN RECEPTOR-RELATED PROTEIN 2"/>
    <property type="match status" value="1"/>
</dbReference>
<evidence type="ECO:0000256" key="9">
    <source>
        <dbReference type="ARBA" id="ARBA00022737"/>
    </source>
</evidence>
<dbReference type="Gene3D" id="4.10.400.10">
    <property type="entry name" value="Low-density Lipoprotein Receptor"/>
    <property type="match status" value="21"/>
</dbReference>
<dbReference type="CDD" id="cd00112">
    <property type="entry name" value="LDLa"/>
    <property type="match status" value="20"/>
</dbReference>
<accession>A0A7L3CXQ8</accession>
<feature type="disulfide bond" evidence="19">
    <location>
        <begin position="773"/>
        <end position="785"/>
    </location>
</feature>
<feature type="disulfide bond" evidence="19">
    <location>
        <begin position="902"/>
        <end position="914"/>
    </location>
</feature>